<dbReference type="Proteomes" id="UP000887116">
    <property type="component" value="Unassembled WGS sequence"/>
</dbReference>
<organism evidence="1 2">
    <name type="scientific">Trichonephila clavata</name>
    <name type="common">Joro spider</name>
    <name type="synonym">Nephila clavata</name>
    <dbReference type="NCBI Taxonomy" id="2740835"/>
    <lineage>
        <taxon>Eukaryota</taxon>
        <taxon>Metazoa</taxon>
        <taxon>Ecdysozoa</taxon>
        <taxon>Arthropoda</taxon>
        <taxon>Chelicerata</taxon>
        <taxon>Arachnida</taxon>
        <taxon>Araneae</taxon>
        <taxon>Araneomorphae</taxon>
        <taxon>Entelegynae</taxon>
        <taxon>Araneoidea</taxon>
        <taxon>Nephilidae</taxon>
        <taxon>Trichonephila</taxon>
    </lineage>
</organism>
<reference evidence="1" key="1">
    <citation type="submission" date="2020-07" db="EMBL/GenBank/DDBJ databases">
        <title>Multicomponent nature underlies the extraordinary mechanical properties of spider dragline silk.</title>
        <authorList>
            <person name="Kono N."/>
            <person name="Nakamura H."/>
            <person name="Mori M."/>
            <person name="Yoshida Y."/>
            <person name="Ohtoshi R."/>
            <person name="Malay A.D."/>
            <person name="Moran D.A.P."/>
            <person name="Tomita M."/>
            <person name="Numata K."/>
            <person name="Arakawa K."/>
        </authorList>
    </citation>
    <scope>NUCLEOTIDE SEQUENCE</scope>
</reference>
<dbReference type="AlphaFoldDB" id="A0A8X6KI07"/>
<proteinExistence type="predicted"/>
<evidence type="ECO:0000313" key="1">
    <source>
        <dbReference type="EMBL" id="GFQ76685.1"/>
    </source>
</evidence>
<dbReference type="EMBL" id="BMAO01031639">
    <property type="protein sequence ID" value="GFQ76685.1"/>
    <property type="molecule type" value="Genomic_DNA"/>
</dbReference>
<protein>
    <submittedName>
        <fullName evidence="1">Uncharacterized protein</fullName>
    </submittedName>
</protein>
<evidence type="ECO:0000313" key="2">
    <source>
        <dbReference type="Proteomes" id="UP000887116"/>
    </source>
</evidence>
<name>A0A8X6KI07_TRICU</name>
<comment type="caution">
    <text evidence="1">The sequence shown here is derived from an EMBL/GenBank/DDBJ whole genome shotgun (WGS) entry which is preliminary data.</text>
</comment>
<gene>
    <name evidence="1" type="ORF">TNCT_348591</name>
</gene>
<keyword evidence="2" id="KW-1185">Reference proteome</keyword>
<sequence length="131" mass="15189">MVQFSSFCKAKWNQGSNSCLSIVEYTALLHNIKRVAAIKPSDLIYFIIYIKYFTIFPSHPNKRANSNLYRSNIPIKRPHRTITPHASHLIFCPTESLMCQSQSNTKDSIKKCLTTRHNHFTDTHTHQKNPK</sequence>
<accession>A0A8X6KI07</accession>